<keyword evidence="1" id="KW-0378">Hydrolase</keyword>
<proteinExistence type="predicted"/>
<dbReference type="InterPro" id="IPR011227">
    <property type="entry name" value="UCP029730"/>
</dbReference>
<evidence type="ECO:0000313" key="2">
    <source>
        <dbReference type="Proteomes" id="UP000061010"/>
    </source>
</evidence>
<gene>
    <name evidence="1" type="ORF">AOT14_07980</name>
</gene>
<dbReference type="OrthoDB" id="9815326at2"/>
<dbReference type="EMBL" id="CP012900">
    <property type="protein sequence ID" value="ALJ27234.1"/>
    <property type="molecule type" value="Genomic_DNA"/>
</dbReference>
<name>A0A0S1AWT2_9GAMM</name>
<protein>
    <submittedName>
        <fullName evidence="1">N-formylglutamate amidohydrolase</fullName>
    </submittedName>
</protein>
<dbReference type="PATRIC" id="fig|128780.6.peg.810"/>
<accession>A0A0S1AWT2</accession>
<dbReference type="PIRSF" id="PIRSF029730">
    <property type="entry name" value="UCP029730"/>
    <property type="match status" value="1"/>
</dbReference>
<dbReference type="SUPFAM" id="SSF53187">
    <property type="entry name" value="Zn-dependent exopeptidases"/>
    <property type="match status" value="1"/>
</dbReference>
<dbReference type="Pfam" id="PF05013">
    <property type="entry name" value="FGase"/>
    <property type="match status" value="1"/>
</dbReference>
<keyword evidence="2" id="KW-1185">Reference proteome</keyword>
<reference evidence="1 2" key="1">
    <citation type="journal article" date="2015" name="Genome Announc.">
        <title>Complete Genome Sequencing of Stenotrophomonas acidaminiphila ZAC14D2_NAIMI4_2, a Multidrug-Resistant Strain Isolated from Sediments of a Polluted River in Mexico, Uncovers New Antibiotic Resistance Genes and a Novel Class-II Lasso Peptide Biosynthesis Gene Cluster.</title>
        <authorList>
            <person name="Vinuesa P."/>
            <person name="Ochoa-Sanchez L.E."/>
        </authorList>
    </citation>
    <scope>NUCLEOTIDE SEQUENCE [LARGE SCALE GENOMIC DNA]</scope>
    <source>
        <strain evidence="1 2">ZAC14D2_NAIMI4_2</strain>
    </source>
</reference>
<sequence length="268" mass="29169">MSRLDNPAELLAPPLLGPQDPPPFTVHNPYGRSPFLLLADHAGQRVPAALGDLGLAPAELDRHIGWDIGIAGTTRALARQLDAFAIEQTYSRLVIDCNRPLASPTLMPETSDGTAIPGNAGLVRAQRQQRIAAIHAPYHARIAAELDRRRDAGVPTLLVMMHSFTPVMDGAARPWHAGVLYHRDARFAQALLQTLREEGDLVVGDNQPYSVSSTSDYAVPVHGEARGLVHVELEIRQDLIADAAGQQAWAARLARIFTALQPRLLQLR</sequence>
<dbReference type="InterPro" id="IPR007709">
    <property type="entry name" value="N-FG_amidohydro"/>
</dbReference>
<dbReference type="Proteomes" id="UP000061010">
    <property type="component" value="Chromosome"/>
</dbReference>
<evidence type="ECO:0000313" key="1">
    <source>
        <dbReference type="EMBL" id="ALJ27234.1"/>
    </source>
</evidence>
<dbReference type="Gene3D" id="3.40.630.40">
    <property type="entry name" value="Zn-dependent exopeptidases"/>
    <property type="match status" value="1"/>
</dbReference>
<dbReference type="GO" id="GO:0016787">
    <property type="term" value="F:hydrolase activity"/>
    <property type="evidence" value="ECO:0007669"/>
    <property type="project" value="UniProtKB-KW"/>
</dbReference>
<organism evidence="1 2">
    <name type="scientific">Stenotrophomonas acidaminiphila</name>
    <dbReference type="NCBI Taxonomy" id="128780"/>
    <lineage>
        <taxon>Bacteria</taxon>
        <taxon>Pseudomonadati</taxon>
        <taxon>Pseudomonadota</taxon>
        <taxon>Gammaproteobacteria</taxon>
        <taxon>Lysobacterales</taxon>
        <taxon>Lysobacteraceae</taxon>
        <taxon>Stenotrophomonas</taxon>
    </lineage>
</organism>
<dbReference type="KEGG" id="sacz:AOT14_07980"/>
<dbReference type="AlphaFoldDB" id="A0A0S1AWT2"/>